<dbReference type="AlphaFoldDB" id="A0A090T998"/>
<evidence type="ECO:0000313" key="2">
    <source>
        <dbReference type="Proteomes" id="UP000029224"/>
    </source>
</evidence>
<name>A0A090T998_9VIBR</name>
<comment type="caution">
    <text evidence="1">The sequence shown here is derived from an EMBL/GenBank/DDBJ whole genome shotgun (WGS) entry which is preliminary data.</text>
</comment>
<reference evidence="1 2" key="2">
    <citation type="submission" date="2014-09" db="EMBL/GenBank/DDBJ databases">
        <authorList>
            <consortium name="NBRP consortium"/>
            <person name="Sawabe T."/>
            <person name="Meirelles P."/>
            <person name="Nakanishi M."/>
            <person name="Sayaka M."/>
            <person name="Hattori M."/>
            <person name="Ohkuma M."/>
        </authorList>
    </citation>
    <scope>NUCLEOTIDE SEQUENCE [LARGE SCALE GENOMIC DNA]</scope>
    <source>
        <strain evidence="1 2">JCM 19240</strain>
    </source>
</reference>
<organism evidence="1 2">
    <name type="scientific">Vibrio maritimus</name>
    <dbReference type="NCBI Taxonomy" id="990268"/>
    <lineage>
        <taxon>Bacteria</taxon>
        <taxon>Pseudomonadati</taxon>
        <taxon>Pseudomonadota</taxon>
        <taxon>Gammaproteobacteria</taxon>
        <taxon>Vibrionales</taxon>
        <taxon>Vibrionaceae</taxon>
        <taxon>Vibrio</taxon>
    </lineage>
</organism>
<gene>
    <name evidence="1" type="ORF">JCM19240_3704</name>
</gene>
<dbReference type="Proteomes" id="UP000029224">
    <property type="component" value="Unassembled WGS sequence"/>
</dbReference>
<proteinExistence type="predicted"/>
<dbReference type="EMBL" id="BBMT01000006">
    <property type="protein sequence ID" value="GAL35334.1"/>
    <property type="molecule type" value="Genomic_DNA"/>
</dbReference>
<sequence>MRSIKIKHSDYRATIQGNVVWRKVSMANNLYAEPWVTSNA</sequence>
<accession>A0A090T998</accession>
<protein>
    <submittedName>
        <fullName evidence="1">Uncharacterized protein</fullName>
    </submittedName>
</protein>
<evidence type="ECO:0000313" key="1">
    <source>
        <dbReference type="EMBL" id="GAL35334.1"/>
    </source>
</evidence>
<keyword evidence="2" id="KW-1185">Reference proteome</keyword>
<reference evidence="1 2" key="1">
    <citation type="submission" date="2014-09" db="EMBL/GenBank/DDBJ databases">
        <title>Vibrio maritimus JCM 19240. (C210) whole genome shotgun sequence.</title>
        <authorList>
            <person name="Sawabe T."/>
            <person name="Meirelles P."/>
            <person name="Nakanishi M."/>
            <person name="Sayaka M."/>
            <person name="Hattori M."/>
            <person name="Ohkuma M."/>
        </authorList>
    </citation>
    <scope>NUCLEOTIDE SEQUENCE [LARGE SCALE GENOMIC DNA]</scope>
    <source>
        <strain evidence="1 2">JCM 19240</strain>
    </source>
</reference>